<dbReference type="PANTHER" id="PTHR34979:SF1">
    <property type="entry name" value="INNER MEMBRANE PROTEIN YGAZ"/>
    <property type="match status" value="1"/>
</dbReference>
<comment type="similarity">
    <text evidence="2">Belongs to the AzlC family.</text>
</comment>
<evidence type="ECO:0000256" key="4">
    <source>
        <dbReference type="ARBA" id="ARBA00022475"/>
    </source>
</evidence>
<dbReference type="GO" id="GO:0005886">
    <property type="term" value="C:plasma membrane"/>
    <property type="evidence" value="ECO:0007669"/>
    <property type="project" value="UniProtKB-SubCell"/>
</dbReference>
<protein>
    <submittedName>
        <fullName evidence="9">Branched-chain amino acid ABC transporter permease</fullName>
    </submittedName>
</protein>
<feature type="transmembrane region" description="Helical" evidence="8">
    <location>
        <begin position="184"/>
        <end position="202"/>
    </location>
</feature>
<evidence type="ECO:0000256" key="6">
    <source>
        <dbReference type="ARBA" id="ARBA00022989"/>
    </source>
</evidence>
<evidence type="ECO:0000256" key="3">
    <source>
        <dbReference type="ARBA" id="ARBA00022448"/>
    </source>
</evidence>
<dbReference type="RefSeq" id="WP_075713912.1">
    <property type="nucleotide sequence ID" value="NZ_MJIE01000001.1"/>
</dbReference>
<dbReference type="STRING" id="1261640.BHK98_09955"/>
<dbReference type="GO" id="GO:1903785">
    <property type="term" value="P:L-valine transmembrane transport"/>
    <property type="evidence" value="ECO:0007669"/>
    <property type="project" value="TreeGrafter"/>
</dbReference>
<dbReference type="Proteomes" id="UP000187404">
    <property type="component" value="Unassembled WGS sequence"/>
</dbReference>
<feature type="transmembrane region" description="Helical" evidence="8">
    <location>
        <begin position="157"/>
        <end position="177"/>
    </location>
</feature>
<keyword evidence="10" id="KW-1185">Reference proteome</keyword>
<accession>A0A1Q9JJP2</accession>
<organism evidence="9 10">
    <name type="scientific">Hornefia porci</name>
    <dbReference type="NCBI Taxonomy" id="2652292"/>
    <lineage>
        <taxon>Bacteria</taxon>
        <taxon>Bacillati</taxon>
        <taxon>Bacillota</taxon>
        <taxon>Clostridia</taxon>
        <taxon>Peptostreptococcales</taxon>
        <taxon>Anaerovoracaceae</taxon>
        <taxon>Hornefia</taxon>
    </lineage>
</organism>
<dbReference type="InterPro" id="IPR011606">
    <property type="entry name" value="Brnchd-chn_aa_trnsp_permease"/>
</dbReference>
<dbReference type="EMBL" id="MJIE01000001">
    <property type="protein sequence ID" value="OLR56361.1"/>
    <property type="molecule type" value="Genomic_DNA"/>
</dbReference>
<feature type="transmembrane region" description="Helical" evidence="8">
    <location>
        <begin position="128"/>
        <end position="151"/>
    </location>
</feature>
<dbReference type="AlphaFoldDB" id="A0A1Q9JJP2"/>
<feature type="transmembrane region" description="Helical" evidence="8">
    <location>
        <begin position="57"/>
        <end position="78"/>
    </location>
</feature>
<evidence type="ECO:0000313" key="9">
    <source>
        <dbReference type="EMBL" id="OLR56361.1"/>
    </source>
</evidence>
<evidence type="ECO:0000256" key="5">
    <source>
        <dbReference type="ARBA" id="ARBA00022692"/>
    </source>
</evidence>
<comment type="caution">
    <text evidence="9">The sequence shown here is derived from an EMBL/GenBank/DDBJ whole genome shotgun (WGS) entry which is preliminary data.</text>
</comment>
<dbReference type="Pfam" id="PF03591">
    <property type="entry name" value="AzlC"/>
    <property type="match status" value="1"/>
</dbReference>
<sequence>MESNRAVFLQGMRHGIPIALGYFAVSFSLGITARDCGFNAFQGFLASYTTYASAGQYIGFTLYAANATLFQLVVMTLITNLRYLLMGFALNQRLPESTPPMKRLITGLCITDEIFGITIARPGSVNPFYMLGAWTVAAPMWSAGTALGIVMGNLLPMRLVSALSVALYGMFLSVIIPPARRDKIVCAFVAVSFASSYAASQLPVVKDLSAGNRTIILTVVISAAAAIAFPLKKKQSAPVNKEETGNAA</sequence>
<proteinExistence type="inferred from homology"/>
<comment type="subcellular location">
    <subcellularLocation>
        <location evidence="1">Cell membrane</location>
        <topology evidence="1">Multi-pass membrane protein</topology>
    </subcellularLocation>
</comment>
<dbReference type="OrthoDB" id="3177005at2"/>
<keyword evidence="4" id="KW-1003">Cell membrane</keyword>
<feature type="transmembrane region" description="Helical" evidence="8">
    <location>
        <begin position="214"/>
        <end position="231"/>
    </location>
</feature>
<keyword evidence="5 8" id="KW-0812">Transmembrane</keyword>
<evidence type="ECO:0000256" key="1">
    <source>
        <dbReference type="ARBA" id="ARBA00004651"/>
    </source>
</evidence>
<gene>
    <name evidence="9" type="ORF">BHK98_09955</name>
</gene>
<evidence type="ECO:0000256" key="2">
    <source>
        <dbReference type="ARBA" id="ARBA00010735"/>
    </source>
</evidence>
<keyword evidence="3" id="KW-0813">Transport</keyword>
<keyword evidence="7 8" id="KW-0472">Membrane</keyword>
<evidence type="ECO:0000313" key="10">
    <source>
        <dbReference type="Proteomes" id="UP000187404"/>
    </source>
</evidence>
<reference evidence="9 10" key="1">
    <citation type="journal article" date="2016" name="Appl. Environ. Microbiol.">
        <title>Function and Phylogeny of Bacterial Butyryl Coenzyme A:Acetate Transferases and Their Diversity in the Proximal Colon of Swine.</title>
        <authorList>
            <person name="Trachsel J."/>
            <person name="Bayles D.O."/>
            <person name="Looft T."/>
            <person name="Levine U.Y."/>
            <person name="Allen H.K."/>
        </authorList>
    </citation>
    <scope>NUCLEOTIDE SEQUENCE [LARGE SCALE GENOMIC DNA]</scope>
    <source>
        <strain evidence="9 10">68-3-10</strain>
    </source>
</reference>
<keyword evidence="6 8" id="KW-1133">Transmembrane helix</keyword>
<evidence type="ECO:0000256" key="7">
    <source>
        <dbReference type="ARBA" id="ARBA00023136"/>
    </source>
</evidence>
<evidence type="ECO:0000256" key="8">
    <source>
        <dbReference type="SAM" id="Phobius"/>
    </source>
</evidence>
<name>A0A1Q9JJP2_9FIRM</name>
<dbReference type="PANTHER" id="PTHR34979">
    <property type="entry name" value="INNER MEMBRANE PROTEIN YGAZ"/>
    <property type="match status" value="1"/>
</dbReference>